<protein>
    <submittedName>
        <fullName evidence="4">Caspase family protein</fullName>
    </submittedName>
</protein>
<dbReference type="EMBL" id="JACJPW010000008">
    <property type="protein sequence ID" value="MBD2180421.1"/>
    <property type="molecule type" value="Genomic_DNA"/>
</dbReference>
<comment type="caution">
    <text evidence="4">The sequence shown here is derived from an EMBL/GenBank/DDBJ whole genome shotgun (WGS) entry which is preliminary data.</text>
</comment>
<dbReference type="SUPFAM" id="SSF52129">
    <property type="entry name" value="Caspase-like"/>
    <property type="match status" value="1"/>
</dbReference>
<dbReference type="GO" id="GO:0006508">
    <property type="term" value="P:proteolysis"/>
    <property type="evidence" value="ECO:0007669"/>
    <property type="project" value="InterPro"/>
</dbReference>
<keyword evidence="2" id="KW-0812">Transmembrane</keyword>
<evidence type="ECO:0000313" key="4">
    <source>
        <dbReference type="EMBL" id="MBD2180421.1"/>
    </source>
</evidence>
<evidence type="ECO:0000259" key="3">
    <source>
        <dbReference type="Pfam" id="PF00656"/>
    </source>
</evidence>
<keyword evidence="2" id="KW-0472">Membrane</keyword>
<dbReference type="InterPro" id="IPR011600">
    <property type="entry name" value="Pept_C14_caspase"/>
</dbReference>
<feature type="region of interest" description="Disordered" evidence="1">
    <location>
        <begin position="294"/>
        <end position="340"/>
    </location>
</feature>
<feature type="region of interest" description="Disordered" evidence="1">
    <location>
        <begin position="383"/>
        <end position="411"/>
    </location>
</feature>
<dbReference type="AlphaFoldDB" id="A0A926VAR9"/>
<dbReference type="Proteomes" id="UP000641646">
    <property type="component" value="Unassembled WGS sequence"/>
</dbReference>
<reference evidence="4" key="2">
    <citation type="submission" date="2020-08" db="EMBL/GenBank/DDBJ databases">
        <authorList>
            <person name="Chen M."/>
            <person name="Teng W."/>
            <person name="Zhao L."/>
            <person name="Hu C."/>
            <person name="Zhou Y."/>
            <person name="Han B."/>
            <person name="Song L."/>
            <person name="Shu W."/>
        </authorList>
    </citation>
    <scope>NUCLEOTIDE SEQUENCE</scope>
    <source>
        <strain evidence="4">FACHB-1375</strain>
    </source>
</reference>
<sequence length="611" mass="66627">MSNHWLMAIGINQYQYLQPLGYAQADAQAIWNFLVGRGGFMPERCLLFSDTSPYIAGHSTYPRSENIKLWMYWLCQEGLQEGDQVWFFFSGYGLKSNGEEYLMPIDGNPADIAGTGIPIRWIYESLKDAKASMQLVLLDINRAGGTQAGAQVGSQTVELARALEIPTILSCQPTQFSHEASDLQHGLFTAALLEGLRTEGGDTSIATLKRYLSERLPELCELHWRPRQEPVVVVHPATKSHQVILPDLRVPVASGYYAEAEERNSTTAEAGVSGTVNPSFVAAQHNMQTIASIPSMENPFNGNLDDIEPRSDLQDEPAAVSSSTSTTQAKNGHPGNSKNAILAEEDDDDEEGTFWRQMLLWGGGLLLLVLLLMSLFGRPLRQQTAGRQGGTSSDAVSSKSGQKGAKPKSVEQINQERLNKAKTFLQNNQVSQYSQAIATASLIKSGQPYYDEAQDSIERWSQIILDTAQGRAQRGNYSGAIAAANLIPKDPQPIYAQAQKSIKQWSGVVKQQQAYTKTLQSAKGLVKPGEASSYNKAIVVARKIPAGQPAYTEAQKSIALWSQSILNLANQRASGGDTKAAIATASLVPKNTPAYAKAQQAIAQWKRQPSK</sequence>
<dbReference type="Pfam" id="PF00656">
    <property type="entry name" value="Peptidase_C14"/>
    <property type="match status" value="1"/>
</dbReference>
<proteinExistence type="predicted"/>
<accession>A0A926VAR9</accession>
<evidence type="ECO:0000256" key="2">
    <source>
        <dbReference type="SAM" id="Phobius"/>
    </source>
</evidence>
<dbReference type="RefSeq" id="WP_190462600.1">
    <property type="nucleotide sequence ID" value="NZ_JACJPW010000008.1"/>
</dbReference>
<name>A0A926VAR9_9CYAN</name>
<dbReference type="InterPro" id="IPR029030">
    <property type="entry name" value="Caspase-like_dom_sf"/>
</dbReference>
<keyword evidence="2" id="KW-1133">Transmembrane helix</keyword>
<dbReference type="Gene3D" id="3.40.50.1460">
    <property type="match status" value="1"/>
</dbReference>
<evidence type="ECO:0000256" key="1">
    <source>
        <dbReference type="SAM" id="MobiDB-lite"/>
    </source>
</evidence>
<feature type="domain" description="Peptidase C14 caspase" evidence="3">
    <location>
        <begin position="7"/>
        <end position="239"/>
    </location>
</feature>
<feature type="transmembrane region" description="Helical" evidence="2">
    <location>
        <begin position="358"/>
        <end position="377"/>
    </location>
</feature>
<organism evidence="4 5">
    <name type="scientific">Aerosakkonema funiforme FACHB-1375</name>
    <dbReference type="NCBI Taxonomy" id="2949571"/>
    <lineage>
        <taxon>Bacteria</taxon>
        <taxon>Bacillati</taxon>
        <taxon>Cyanobacteriota</taxon>
        <taxon>Cyanophyceae</taxon>
        <taxon>Oscillatoriophycideae</taxon>
        <taxon>Aerosakkonematales</taxon>
        <taxon>Aerosakkonemataceae</taxon>
        <taxon>Aerosakkonema</taxon>
    </lineage>
</organism>
<gene>
    <name evidence="4" type="ORF">H6G03_04745</name>
</gene>
<reference evidence="4" key="1">
    <citation type="journal article" date="2015" name="ISME J.">
        <title>Draft Genome Sequence of Streptomyces incarnatus NRRL8089, which Produces the Nucleoside Antibiotic Sinefungin.</title>
        <authorList>
            <person name="Oshima K."/>
            <person name="Hattori M."/>
            <person name="Shimizu H."/>
            <person name="Fukuda K."/>
            <person name="Nemoto M."/>
            <person name="Inagaki K."/>
            <person name="Tamura T."/>
        </authorList>
    </citation>
    <scope>NUCLEOTIDE SEQUENCE</scope>
    <source>
        <strain evidence="4">FACHB-1375</strain>
    </source>
</reference>
<feature type="compositionally biased region" description="Polar residues" evidence="1">
    <location>
        <begin position="383"/>
        <end position="401"/>
    </location>
</feature>
<dbReference type="GO" id="GO:0004197">
    <property type="term" value="F:cysteine-type endopeptidase activity"/>
    <property type="evidence" value="ECO:0007669"/>
    <property type="project" value="InterPro"/>
</dbReference>
<keyword evidence="5" id="KW-1185">Reference proteome</keyword>
<evidence type="ECO:0000313" key="5">
    <source>
        <dbReference type="Proteomes" id="UP000641646"/>
    </source>
</evidence>
<feature type="compositionally biased region" description="Polar residues" evidence="1">
    <location>
        <begin position="328"/>
        <end position="339"/>
    </location>
</feature>